<dbReference type="EMBL" id="JBHSPA010000055">
    <property type="protein sequence ID" value="MFC5830484.1"/>
    <property type="molecule type" value="Genomic_DNA"/>
</dbReference>
<proteinExistence type="predicted"/>
<reference evidence="2" key="1">
    <citation type="journal article" date="2019" name="Int. J. Syst. Evol. Microbiol.">
        <title>The Global Catalogue of Microorganisms (GCM) 10K type strain sequencing project: providing services to taxonomists for standard genome sequencing and annotation.</title>
        <authorList>
            <consortium name="The Broad Institute Genomics Platform"/>
            <consortium name="The Broad Institute Genome Sequencing Center for Infectious Disease"/>
            <person name="Wu L."/>
            <person name="Ma J."/>
        </authorList>
    </citation>
    <scope>NUCLEOTIDE SEQUENCE [LARGE SCALE GENOMIC DNA]</scope>
    <source>
        <strain evidence="2">CCUG 53903</strain>
    </source>
</reference>
<dbReference type="Proteomes" id="UP001596058">
    <property type="component" value="Unassembled WGS sequence"/>
</dbReference>
<name>A0ABW1CXF5_9ACTN</name>
<evidence type="ECO:0000313" key="1">
    <source>
        <dbReference type="EMBL" id="MFC5830484.1"/>
    </source>
</evidence>
<dbReference type="RefSeq" id="WP_379519966.1">
    <property type="nucleotide sequence ID" value="NZ_JBHSPA010000055.1"/>
</dbReference>
<sequence>MSEINYSKLYFRNDYHHRLWVAIMFPAPDACAEFGRWRTKGWWSVDTGGQAFVLKTIFRTAYFYAEAEDGAIWDGGPNAPIMYVTQSSFESCHLINTAGSRPVRVDRLNLGTGGAFVQPLG</sequence>
<keyword evidence="2" id="KW-1185">Reference proteome</keyword>
<evidence type="ECO:0000313" key="2">
    <source>
        <dbReference type="Proteomes" id="UP001596058"/>
    </source>
</evidence>
<gene>
    <name evidence="1" type="ORF">ACFPZ3_42065</name>
</gene>
<organism evidence="1 2">
    <name type="scientific">Nonomuraea insulae</name>
    <dbReference type="NCBI Taxonomy" id="1616787"/>
    <lineage>
        <taxon>Bacteria</taxon>
        <taxon>Bacillati</taxon>
        <taxon>Actinomycetota</taxon>
        <taxon>Actinomycetes</taxon>
        <taxon>Streptosporangiales</taxon>
        <taxon>Streptosporangiaceae</taxon>
        <taxon>Nonomuraea</taxon>
    </lineage>
</organism>
<comment type="caution">
    <text evidence="1">The sequence shown here is derived from an EMBL/GenBank/DDBJ whole genome shotgun (WGS) entry which is preliminary data.</text>
</comment>
<protein>
    <submittedName>
        <fullName evidence="1">Uncharacterized protein</fullName>
    </submittedName>
</protein>
<accession>A0ABW1CXF5</accession>